<dbReference type="PANTHER" id="PTHR10157:SF23">
    <property type="entry name" value="MOXD1 HOMOLOG 1"/>
    <property type="match status" value="1"/>
</dbReference>
<sequence>MESSIFAIFLWLASTTILTQANTIPHQHSILLKNIEVLDGEGKYILGWEISGDEIIFEIEAETLGWVGFGISPQGGMTGADIFIGGVLSDGSPYSQDRFGIGRMEPRLDVHEDWRLLEAMELPSMGKTILKFSRLLNTCDDEDYPIGNDTSRLIWAMGAADVIQYHGIDRRGTKSTNLIHAELPELDLDKLTRYILMADVEMPSVHTSYRCTFHKGPELTEKQHVVGFSAVLPSVEALQHTHHANLYNCFVPADSGLTPDEVFGNYTIDTGFAGGDCYDYDTTLPIWYCMTGSFYVWAKGGKTLVFPENVGYPIGEQAGTHQHEAAVITLGHEVDVSLLVPPNISDYKVVGHCGAECTQHWPEGGINIFNSLLHSHLSGRKIKARHFRGTEELPWIDFDGHYDFDYQQNKALLSHVNIQPGDHITVECDYDSTWKNGEIVLGGLGTREEMCEAIVWYYPRMDTYDLCASSYETDAHIREFGVTQYRTEVTPMLAKYIIEAPPSLEGDFQSSISYKFNWTQEFLTEFTQKRRYGIQRGSCMKRGGDNSLEFDVSYPADFVEYVPDDGCQV</sequence>
<dbReference type="SUPFAM" id="SSF49344">
    <property type="entry name" value="CBD9-like"/>
    <property type="match status" value="1"/>
</dbReference>
<dbReference type="GO" id="GO:0042421">
    <property type="term" value="P:norepinephrine biosynthetic process"/>
    <property type="evidence" value="ECO:0007669"/>
    <property type="project" value="TreeGrafter"/>
</dbReference>
<keyword evidence="7" id="KW-1185">Reference proteome</keyword>
<evidence type="ECO:0000259" key="5">
    <source>
        <dbReference type="PROSITE" id="PS50836"/>
    </source>
</evidence>
<dbReference type="Gene3D" id="2.60.120.310">
    <property type="entry name" value="Copper type II, ascorbate-dependent monooxygenase, N-terminal domain"/>
    <property type="match status" value="1"/>
</dbReference>
<dbReference type="EMBL" id="LNIX01000013">
    <property type="protein sequence ID" value="OXA47290.1"/>
    <property type="molecule type" value="Genomic_DNA"/>
</dbReference>
<keyword evidence="4" id="KW-0732">Signal</keyword>
<dbReference type="SUPFAM" id="SSF49742">
    <property type="entry name" value="PHM/PNGase F"/>
    <property type="match status" value="2"/>
</dbReference>
<dbReference type="InterPro" id="IPR000945">
    <property type="entry name" value="DBH-like"/>
</dbReference>
<dbReference type="GO" id="GO:0005615">
    <property type="term" value="C:extracellular space"/>
    <property type="evidence" value="ECO:0007669"/>
    <property type="project" value="TreeGrafter"/>
</dbReference>
<dbReference type="SMART" id="SM00664">
    <property type="entry name" value="DoH"/>
    <property type="match status" value="1"/>
</dbReference>
<dbReference type="GO" id="GO:0042420">
    <property type="term" value="P:dopamine catabolic process"/>
    <property type="evidence" value="ECO:0007669"/>
    <property type="project" value="TreeGrafter"/>
</dbReference>
<name>A0A226DQD2_FOLCA</name>
<keyword evidence="6" id="KW-0560">Oxidoreductase</keyword>
<feature type="chain" id="PRO_5012759332" evidence="4">
    <location>
        <begin position="22"/>
        <end position="569"/>
    </location>
</feature>
<dbReference type="OrthoDB" id="19261at2759"/>
<protein>
    <submittedName>
        <fullName evidence="6">DBH-like monooxygenase protein 1</fullName>
    </submittedName>
</protein>
<dbReference type="Pfam" id="PF03712">
    <property type="entry name" value="Cu2_monoox_C"/>
    <property type="match status" value="1"/>
</dbReference>
<dbReference type="GO" id="GO:0006589">
    <property type="term" value="P:octopamine biosynthetic process"/>
    <property type="evidence" value="ECO:0007669"/>
    <property type="project" value="TreeGrafter"/>
</dbReference>
<dbReference type="PROSITE" id="PS50836">
    <property type="entry name" value="DOMON"/>
    <property type="match status" value="1"/>
</dbReference>
<dbReference type="CDD" id="cd09631">
    <property type="entry name" value="DOMON_DOH"/>
    <property type="match status" value="1"/>
</dbReference>
<evidence type="ECO:0000313" key="7">
    <source>
        <dbReference type="Proteomes" id="UP000198287"/>
    </source>
</evidence>
<dbReference type="PANTHER" id="PTHR10157">
    <property type="entry name" value="DOPAMINE BETA HYDROXYLASE RELATED"/>
    <property type="match status" value="1"/>
</dbReference>
<dbReference type="AlphaFoldDB" id="A0A226DQD2"/>
<dbReference type="GO" id="GO:0030667">
    <property type="term" value="C:secretory granule membrane"/>
    <property type="evidence" value="ECO:0007669"/>
    <property type="project" value="TreeGrafter"/>
</dbReference>
<proteinExistence type="inferred from homology"/>
<accession>A0A226DQD2</accession>
<dbReference type="Gene3D" id="2.60.120.230">
    <property type="match status" value="1"/>
</dbReference>
<dbReference type="GO" id="GO:0004500">
    <property type="term" value="F:dopamine beta-monooxygenase activity"/>
    <property type="evidence" value="ECO:0007669"/>
    <property type="project" value="InterPro"/>
</dbReference>
<evidence type="ECO:0000256" key="3">
    <source>
        <dbReference type="ARBA" id="ARBA00023180"/>
    </source>
</evidence>
<dbReference type="Pfam" id="PF01082">
    <property type="entry name" value="Cu2_monooxygen"/>
    <property type="match status" value="1"/>
</dbReference>
<organism evidence="6 7">
    <name type="scientific">Folsomia candida</name>
    <name type="common">Springtail</name>
    <dbReference type="NCBI Taxonomy" id="158441"/>
    <lineage>
        <taxon>Eukaryota</taxon>
        <taxon>Metazoa</taxon>
        <taxon>Ecdysozoa</taxon>
        <taxon>Arthropoda</taxon>
        <taxon>Hexapoda</taxon>
        <taxon>Collembola</taxon>
        <taxon>Entomobryomorpha</taxon>
        <taxon>Isotomoidea</taxon>
        <taxon>Isotomidae</taxon>
        <taxon>Proisotominae</taxon>
        <taxon>Folsomia</taxon>
    </lineage>
</organism>
<comment type="caution">
    <text evidence="6">The sequence shown here is derived from an EMBL/GenBank/DDBJ whole genome shotgun (WGS) entry which is preliminary data.</text>
</comment>
<dbReference type="InterPro" id="IPR008977">
    <property type="entry name" value="PHM/PNGase_F_dom_sf"/>
</dbReference>
<comment type="similarity">
    <text evidence="1">Belongs to the copper type II ascorbate-dependent monooxygenase family.</text>
</comment>
<dbReference type="InterPro" id="IPR045266">
    <property type="entry name" value="DOH_DOMON"/>
</dbReference>
<dbReference type="InterPro" id="IPR036939">
    <property type="entry name" value="Cu2_ascorb_mOase_N_sf"/>
</dbReference>
<dbReference type="InterPro" id="IPR024548">
    <property type="entry name" value="Cu2_monoox_C"/>
</dbReference>
<dbReference type="OMA" id="CASSYET"/>
<dbReference type="FunFam" id="2.60.120.230:FF:000001">
    <property type="entry name" value="Monooxygenase, DBH-like 1"/>
    <property type="match status" value="1"/>
</dbReference>
<dbReference type="InterPro" id="IPR000323">
    <property type="entry name" value="Cu2_ascorb_mOase_N"/>
</dbReference>
<gene>
    <name evidence="6" type="ORF">Fcan01_17778</name>
</gene>
<dbReference type="Proteomes" id="UP000198287">
    <property type="component" value="Unassembled WGS sequence"/>
</dbReference>
<evidence type="ECO:0000313" key="6">
    <source>
        <dbReference type="EMBL" id="OXA47290.1"/>
    </source>
</evidence>
<dbReference type="Pfam" id="PF03351">
    <property type="entry name" value="DOMON"/>
    <property type="match status" value="1"/>
</dbReference>
<evidence type="ECO:0000256" key="2">
    <source>
        <dbReference type="ARBA" id="ARBA00023157"/>
    </source>
</evidence>
<keyword evidence="2" id="KW-1015">Disulfide bond</keyword>
<dbReference type="InterPro" id="IPR005018">
    <property type="entry name" value="DOMON_domain"/>
</dbReference>
<keyword evidence="3" id="KW-0325">Glycoprotein</keyword>
<evidence type="ECO:0000256" key="4">
    <source>
        <dbReference type="SAM" id="SignalP"/>
    </source>
</evidence>
<evidence type="ECO:0000256" key="1">
    <source>
        <dbReference type="ARBA" id="ARBA00010676"/>
    </source>
</evidence>
<dbReference type="GO" id="GO:0005507">
    <property type="term" value="F:copper ion binding"/>
    <property type="evidence" value="ECO:0007669"/>
    <property type="project" value="InterPro"/>
</dbReference>
<keyword evidence="6" id="KW-0503">Monooxygenase</keyword>
<dbReference type="InterPro" id="IPR014784">
    <property type="entry name" value="Cu2_ascorb_mOase-like_C"/>
</dbReference>
<reference evidence="6 7" key="1">
    <citation type="submission" date="2015-12" db="EMBL/GenBank/DDBJ databases">
        <title>The genome of Folsomia candida.</title>
        <authorList>
            <person name="Faddeeva A."/>
            <person name="Derks M.F."/>
            <person name="Anvar Y."/>
            <person name="Smit S."/>
            <person name="Van Straalen N."/>
            <person name="Roelofs D."/>
        </authorList>
    </citation>
    <scope>NUCLEOTIDE SEQUENCE [LARGE SCALE GENOMIC DNA]</scope>
    <source>
        <strain evidence="6 7">VU population</strain>
        <tissue evidence="6">Whole body</tissue>
    </source>
</reference>
<dbReference type="Gene3D" id="2.60.40.1210">
    <property type="entry name" value="Cellobiose dehydrogenase, cytochrome domain"/>
    <property type="match status" value="1"/>
</dbReference>
<feature type="signal peptide" evidence="4">
    <location>
        <begin position="1"/>
        <end position="21"/>
    </location>
</feature>
<feature type="domain" description="DOMON" evidence="5">
    <location>
        <begin position="42"/>
        <end position="158"/>
    </location>
</feature>